<evidence type="ECO:0000256" key="10">
    <source>
        <dbReference type="ARBA" id="ARBA00023112"/>
    </source>
</evidence>
<comment type="subcellular location">
    <subcellularLocation>
        <location evidence="1">Cell membrane</location>
        <topology evidence="1">Peripheral membrane protein</topology>
    </subcellularLocation>
</comment>
<evidence type="ECO:0000256" key="13">
    <source>
        <dbReference type="ARBA" id="ARBA00039098"/>
    </source>
</evidence>
<keyword evidence="7 17" id="KW-0067">ATP-binding</keyword>
<dbReference type="EMBL" id="JAAGOB010000010">
    <property type="protein sequence ID" value="NED97270.1"/>
    <property type="molecule type" value="Genomic_DNA"/>
</dbReference>
<evidence type="ECO:0000256" key="7">
    <source>
        <dbReference type="ARBA" id="ARBA00022840"/>
    </source>
</evidence>
<dbReference type="SMART" id="SM00382">
    <property type="entry name" value="AAA"/>
    <property type="match status" value="1"/>
</dbReference>
<dbReference type="GO" id="GO:0005886">
    <property type="term" value="C:plasma membrane"/>
    <property type="evidence" value="ECO:0007669"/>
    <property type="project" value="UniProtKB-SubCell"/>
</dbReference>
<name>A0A6N9YQR9_9ACTN</name>
<evidence type="ECO:0000256" key="14">
    <source>
        <dbReference type="ARBA" id="ARBA00044143"/>
    </source>
</evidence>
<gene>
    <name evidence="17" type="ORF">G1H11_18385</name>
</gene>
<keyword evidence="8" id="KW-1278">Translocase</keyword>
<keyword evidence="5" id="KW-0533">Nickel</keyword>
<dbReference type="Pfam" id="PF08352">
    <property type="entry name" value="oligo_HPY"/>
    <property type="match status" value="1"/>
</dbReference>
<reference evidence="17 18" key="1">
    <citation type="submission" date="2020-02" db="EMBL/GenBank/DDBJ databases">
        <authorList>
            <person name="Li X.-J."/>
            <person name="Feng X.-M."/>
        </authorList>
    </citation>
    <scope>NUCLEOTIDE SEQUENCE [LARGE SCALE GENOMIC DNA]</scope>
    <source>
        <strain evidence="17 18">CGMCC 4.7225</strain>
    </source>
</reference>
<feature type="domain" description="ABC transporter" evidence="16">
    <location>
        <begin position="24"/>
        <end position="285"/>
    </location>
</feature>
<dbReference type="PANTHER" id="PTHR43297">
    <property type="entry name" value="OLIGOPEPTIDE TRANSPORT ATP-BINDING PROTEIN APPD"/>
    <property type="match status" value="1"/>
</dbReference>
<keyword evidence="10" id="KW-0921">Nickel transport</keyword>
<dbReference type="NCBIfam" id="TIGR01727">
    <property type="entry name" value="oligo_HPY"/>
    <property type="match status" value="1"/>
</dbReference>
<dbReference type="GO" id="GO:0015833">
    <property type="term" value="P:peptide transport"/>
    <property type="evidence" value="ECO:0007669"/>
    <property type="project" value="InterPro"/>
</dbReference>
<dbReference type="GO" id="GO:0005524">
    <property type="term" value="F:ATP binding"/>
    <property type="evidence" value="ECO:0007669"/>
    <property type="project" value="UniProtKB-KW"/>
</dbReference>
<dbReference type="RefSeq" id="WP_163820046.1">
    <property type="nucleotide sequence ID" value="NZ_JAAGOB010000010.1"/>
</dbReference>
<dbReference type="EC" id="7.2.2.11" evidence="13"/>
<evidence type="ECO:0000256" key="9">
    <source>
        <dbReference type="ARBA" id="ARBA00023065"/>
    </source>
</evidence>
<evidence type="ECO:0000256" key="12">
    <source>
        <dbReference type="ARBA" id="ARBA00038669"/>
    </source>
</evidence>
<evidence type="ECO:0000259" key="16">
    <source>
        <dbReference type="PROSITE" id="PS50893"/>
    </source>
</evidence>
<evidence type="ECO:0000256" key="8">
    <source>
        <dbReference type="ARBA" id="ARBA00022967"/>
    </source>
</evidence>
<dbReference type="InterPro" id="IPR003593">
    <property type="entry name" value="AAA+_ATPase"/>
</dbReference>
<comment type="subunit">
    <text evidence="12">The complex is composed of two ATP-binding proteins (NikD and NikE), two transmembrane proteins (NikB and NikC) and a solute-binding protein (NikA).</text>
</comment>
<dbReference type="AlphaFoldDB" id="A0A6N9YQR9"/>
<dbReference type="InterPro" id="IPR050388">
    <property type="entry name" value="ABC_Ni/Peptide_Import"/>
</dbReference>
<proteinExistence type="inferred from homology"/>
<dbReference type="InterPro" id="IPR003439">
    <property type="entry name" value="ABC_transporter-like_ATP-bd"/>
</dbReference>
<dbReference type="PANTHER" id="PTHR43297:SF13">
    <property type="entry name" value="NICKEL ABC TRANSPORTER, ATP-BINDING PROTEIN"/>
    <property type="match status" value="1"/>
</dbReference>
<dbReference type="CDD" id="cd03257">
    <property type="entry name" value="ABC_NikE_OppD_transporters"/>
    <property type="match status" value="1"/>
</dbReference>
<organism evidence="17 18">
    <name type="scientific">Phytoactinopolyspora alkaliphila</name>
    <dbReference type="NCBI Taxonomy" id="1783498"/>
    <lineage>
        <taxon>Bacteria</taxon>
        <taxon>Bacillati</taxon>
        <taxon>Actinomycetota</taxon>
        <taxon>Actinomycetes</taxon>
        <taxon>Jiangellales</taxon>
        <taxon>Jiangellaceae</taxon>
        <taxon>Phytoactinopolyspora</taxon>
    </lineage>
</organism>
<evidence type="ECO:0000256" key="3">
    <source>
        <dbReference type="ARBA" id="ARBA00022448"/>
    </source>
</evidence>
<evidence type="ECO:0000256" key="11">
    <source>
        <dbReference type="ARBA" id="ARBA00023136"/>
    </source>
</evidence>
<comment type="caution">
    <text evidence="17">The sequence shown here is derived from an EMBL/GenBank/DDBJ whole genome shotgun (WGS) entry which is preliminary data.</text>
</comment>
<dbReference type="Gene3D" id="3.40.50.300">
    <property type="entry name" value="P-loop containing nucleotide triphosphate hydrolases"/>
    <property type="match status" value="1"/>
</dbReference>
<dbReference type="InterPro" id="IPR027417">
    <property type="entry name" value="P-loop_NTPase"/>
</dbReference>
<evidence type="ECO:0000256" key="6">
    <source>
        <dbReference type="ARBA" id="ARBA00022741"/>
    </source>
</evidence>
<dbReference type="GO" id="GO:0016887">
    <property type="term" value="F:ATP hydrolysis activity"/>
    <property type="evidence" value="ECO:0007669"/>
    <property type="project" value="InterPro"/>
</dbReference>
<sequence length="337" mass="35894">MTTSAHDQRHRASDTPAPDVLVDVHRLSVRIRTPLGHVVHALNDVSFGLRPGRVLALVGESGSGKSVLAATILGLLPANAQVRGRIMLHDGGESIDLLRASETRLAAKVRGRRIGLVPQSASTHLTPVRTARSQLEEAVRALTPRGHRRFGASSRGQSLTITERVRELAGHVGLDPADLALYPHEMSGGMAQRVATALALAGDPRVVVADEPTAGLDRELVHLTVDLLRALASEGRTVLLITHDLGAAERVADDIAVMYAGRMLEFGPATQLLSDSWHDYTRGLLRALPAGGLVPIPGQPPSLTDLPPGCAFHRRCPGECSGDLALTWFGERAVACR</sequence>
<comment type="similarity">
    <text evidence="2">Belongs to the ABC transporter superfamily.</text>
</comment>
<evidence type="ECO:0000256" key="4">
    <source>
        <dbReference type="ARBA" id="ARBA00022475"/>
    </source>
</evidence>
<evidence type="ECO:0000256" key="5">
    <source>
        <dbReference type="ARBA" id="ARBA00022596"/>
    </source>
</evidence>
<keyword evidence="4" id="KW-1003">Cell membrane</keyword>
<evidence type="ECO:0000313" key="18">
    <source>
        <dbReference type="Proteomes" id="UP000469185"/>
    </source>
</evidence>
<accession>A0A6N9YQR9</accession>
<keyword evidence="18" id="KW-1185">Reference proteome</keyword>
<dbReference type="PROSITE" id="PS50893">
    <property type="entry name" value="ABC_TRANSPORTER_2"/>
    <property type="match status" value="1"/>
</dbReference>
<dbReference type="SUPFAM" id="SSF52540">
    <property type="entry name" value="P-loop containing nucleoside triphosphate hydrolases"/>
    <property type="match status" value="1"/>
</dbReference>
<dbReference type="Pfam" id="PF00005">
    <property type="entry name" value="ABC_tran"/>
    <property type="match status" value="1"/>
</dbReference>
<evidence type="ECO:0000256" key="15">
    <source>
        <dbReference type="ARBA" id="ARBA00048610"/>
    </source>
</evidence>
<dbReference type="Proteomes" id="UP000469185">
    <property type="component" value="Unassembled WGS sequence"/>
</dbReference>
<protein>
    <recommendedName>
        <fullName evidence="14">Nickel import system ATP-binding protein NikD</fullName>
        <ecNumber evidence="13">7.2.2.11</ecNumber>
    </recommendedName>
</protein>
<evidence type="ECO:0000313" key="17">
    <source>
        <dbReference type="EMBL" id="NED97270.1"/>
    </source>
</evidence>
<keyword evidence="6" id="KW-0547">Nucleotide-binding</keyword>
<evidence type="ECO:0000256" key="1">
    <source>
        <dbReference type="ARBA" id="ARBA00004202"/>
    </source>
</evidence>
<dbReference type="InterPro" id="IPR013563">
    <property type="entry name" value="Oligopep_ABC_C"/>
</dbReference>
<keyword evidence="11" id="KW-0472">Membrane</keyword>
<dbReference type="GO" id="GO:0015413">
    <property type="term" value="F:ABC-type nickel transporter activity"/>
    <property type="evidence" value="ECO:0007669"/>
    <property type="project" value="UniProtKB-EC"/>
</dbReference>
<keyword evidence="9" id="KW-0406">Ion transport</keyword>
<keyword evidence="3" id="KW-0813">Transport</keyword>
<comment type="catalytic activity">
    <reaction evidence="15">
        <text>Ni(2+)(out) + ATP + H2O = Ni(2+)(in) + ADP + phosphate + H(+)</text>
        <dbReference type="Rhea" id="RHEA:15557"/>
        <dbReference type="ChEBI" id="CHEBI:15377"/>
        <dbReference type="ChEBI" id="CHEBI:15378"/>
        <dbReference type="ChEBI" id="CHEBI:30616"/>
        <dbReference type="ChEBI" id="CHEBI:43474"/>
        <dbReference type="ChEBI" id="CHEBI:49786"/>
        <dbReference type="ChEBI" id="CHEBI:456216"/>
        <dbReference type="EC" id="7.2.2.11"/>
    </reaction>
    <physiologicalReaction direction="left-to-right" evidence="15">
        <dbReference type="Rhea" id="RHEA:15558"/>
    </physiologicalReaction>
</comment>
<evidence type="ECO:0000256" key="2">
    <source>
        <dbReference type="ARBA" id="ARBA00005417"/>
    </source>
</evidence>